<sequence length="323" mass="35885">MSLRRQNIAKKAEANTDSVEPNYGLYEQLGPPSRDSHIYPAPPIPTEAERTEVEIIEEILEPPSPPFAQGRISCRIRAMFAGDRPTPRVTVAVRRVPPRTPVPPTSEGVVPYLESPGPAKKDPPKEKRLSTITAPTSVRQGCRYPWEPKRRPPPVPLPEIQQSPQTPPPIIFPRFKLSPREKEDVIQDGMDLYEPVSSYFDDFYGPFSDQASGGCPVNPQKEITGSSSLSHERSGLVKNISAWKQYPPLGKILCFQPDSGEIIGEDALSEYPPPPTRAPPSPPISHPVNKVTDSWFSDSEGEEEEEDSFYAPCSKRNKNEAAR</sequence>
<feature type="region of interest" description="Disordered" evidence="1">
    <location>
        <begin position="212"/>
        <end position="231"/>
    </location>
</feature>
<accession>A0A3N4KBN5</accession>
<protein>
    <submittedName>
        <fullName evidence="2">Uncharacterized protein</fullName>
    </submittedName>
</protein>
<keyword evidence="3" id="KW-1185">Reference proteome</keyword>
<proteinExistence type="predicted"/>
<dbReference type="AlphaFoldDB" id="A0A3N4KBN5"/>
<evidence type="ECO:0000313" key="2">
    <source>
        <dbReference type="EMBL" id="RPB03355.1"/>
    </source>
</evidence>
<feature type="compositionally biased region" description="Pro residues" evidence="1">
    <location>
        <begin position="271"/>
        <end position="285"/>
    </location>
</feature>
<feature type="compositionally biased region" description="Acidic residues" evidence="1">
    <location>
        <begin position="299"/>
        <end position="308"/>
    </location>
</feature>
<dbReference type="OrthoDB" id="10605313at2759"/>
<dbReference type="Proteomes" id="UP000276215">
    <property type="component" value="Unassembled WGS sequence"/>
</dbReference>
<feature type="region of interest" description="Disordered" evidence="1">
    <location>
        <begin position="96"/>
        <end position="129"/>
    </location>
</feature>
<name>A0A3N4KBN5_9PEZI</name>
<organism evidence="2 3">
    <name type="scientific">Choiromyces venosus 120613-1</name>
    <dbReference type="NCBI Taxonomy" id="1336337"/>
    <lineage>
        <taxon>Eukaryota</taxon>
        <taxon>Fungi</taxon>
        <taxon>Dikarya</taxon>
        <taxon>Ascomycota</taxon>
        <taxon>Pezizomycotina</taxon>
        <taxon>Pezizomycetes</taxon>
        <taxon>Pezizales</taxon>
        <taxon>Tuberaceae</taxon>
        <taxon>Choiromyces</taxon>
    </lineage>
</organism>
<dbReference type="EMBL" id="ML120363">
    <property type="protein sequence ID" value="RPB03355.1"/>
    <property type="molecule type" value="Genomic_DNA"/>
</dbReference>
<gene>
    <name evidence="2" type="ORF">L873DRAFT_233661</name>
</gene>
<feature type="region of interest" description="Disordered" evidence="1">
    <location>
        <begin position="1"/>
        <end position="44"/>
    </location>
</feature>
<reference evidence="2 3" key="1">
    <citation type="journal article" date="2018" name="Nat. Ecol. Evol.">
        <title>Pezizomycetes genomes reveal the molecular basis of ectomycorrhizal truffle lifestyle.</title>
        <authorList>
            <person name="Murat C."/>
            <person name="Payen T."/>
            <person name="Noel B."/>
            <person name="Kuo A."/>
            <person name="Morin E."/>
            <person name="Chen J."/>
            <person name="Kohler A."/>
            <person name="Krizsan K."/>
            <person name="Balestrini R."/>
            <person name="Da Silva C."/>
            <person name="Montanini B."/>
            <person name="Hainaut M."/>
            <person name="Levati E."/>
            <person name="Barry K.W."/>
            <person name="Belfiori B."/>
            <person name="Cichocki N."/>
            <person name="Clum A."/>
            <person name="Dockter R.B."/>
            <person name="Fauchery L."/>
            <person name="Guy J."/>
            <person name="Iotti M."/>
            <person name="Le Tacon F."/>
            <person name="Lindquist E.A."/>
            <person name="Lipzen A."/>
            <person name="Malagnac F."/>
            <person name="Mello A."/>
            <person name="Molinier V."/>
            <person name="Miyauchi S."/>
            <person name="Poulain J."/>
            <person name="Riccioni C."/>
            <person name="Rubini A."/>
            <person name="Sitrit Y."/>
            <person name="Splivallo R."/>
            <person name="Traeger S."/>
            <person name="Wang M."/>
            <person name="Zifcakova L."/>
            <person name="Wipf D."/>
            <person name="Zambonelli A."/>
            <person name="Paolocci F."/>
            <person name="Nowrousian M."/>
            <person name="Ottonello S."/>
            <person name="Baldrian P."/>
            <person name="Spatafora J.W."/>
            <person name="Henrissat B."/>
            <person name="Nagy L.G."/>
            <person name="Aury J.M."/>
            <person name="Wincker P."/>
            <person name="Grigoriev I.V."/>
            <person name="Bonfante P."/>
            <person name="Martin F.M."/>
        </authorList>
    </citation>
    <scope>NUCLEOTIDE SEQUENCE [LARGE SCALE GENOMIC DNA]</scope>
    <source>
        <strain evidence="2 3">120613-1</strain>
    </source>
</reference>
<feature type="compositionally biased region" description="Basic and acidic residues" evidence="1">
    <location>
        <begin position="119"/>
        <end position="129"/>
    </location>
</feature>
<evidence type="ECO:0000256" key="1">
    <source>
        <dbReference type="SAM" id="MobiDB-lite"/>
    </source>
</evidence>
<evidence type="ECO:0000313" key="3">
    <source>
        <dbReference type="Proteomes" id="UP000276215"/>
    </source>
</evidence>
<feature type="region of interest" description="Disordered" evidence="1">
    <location>
        <begin position="264"/>
        <end position="323"/>
    </location>
</feature>